<keyword evidence="10 13" id="KW-0472">Membrane</keyword>
<gene>
    <name evidence="14" type="ORF">ONE63_002758</name>
</gene>
<evidence type="ECO:0000256" key="13">
    <source>
        <dbReference type="SAM" id="Phobius"/>
    </source>
</evidence>
<keyword evidence="7" id="KW-0931">ER-Golgi transport</keyword>
<sequence length="443" mass="48545">MAPTGNNSDGLLAKINFPLFTVQMVTSRHILVGGGGGSAKTGVANGFEIFEISHNGKSFVAEESIRHETGPAVVMNSAVYNDGKRTLLVAGQEGHCQLYHIRMTVESEKRNSVSDGNKTKHGAEDGQPRQRKKRNSSTSENSNKASENSHEEKTQSNGTSKAQKRLNFQIKPGDSIQTDFSSVEEPFQKVVRISRNGEIMVTGGVDGYIRVWQFPTMNRIHNIKAHTKEVDDIDICPESLTVASVSKDGACFLWSLKNGKKTCTLTWQTPANTKYLYKRCRFGIRGNGTEVDSLFTLANPLVGARNGKSFLQLWEPSGGKLRKSYAFNENLAALAVRDDGMFVAVGTMFSGSVSIHIAFSLQRIMVVNKAHNQFVTGLEFLPTSLDGPAITCPYEAAVVSISVDNRVCIHQVPFRNTMPVWLVLVLMVLLLCASFTVCSYLGV</sequence>
<protein>
    <recommendedName>
        <fullName evidence="16">Prolactin regulatory element-binding protein</fullName>
    </recommendedName>
</protein>
<accession>A0AAV7X9I1</accession>
<dbReference type="SUPFAM" id="SSF50978">
    <property type="entry name" value="WD40 repeat-like"/>
    <property type="match status" value="1"/>
</dbReference>
<dbReference type="Gene3D" id="2.130.10.10">
    <property type="entry name" value="YVTN repeat-like/Quinoprotein amine dehydrogenase"/>
    <property type="match status" value="1"/>
</dbReference>
<evidence type="ECO:0000256" key="9">
    <source>
        <dbReference type="ARBA" id="ARBA00022989"/>
    </source>
</evidence>
<dbReference type="Proteomes" id="UP001075354">
    <property type="component" value="Chromosome 13"/>
</dbReference>
<evidence type="ECO:0000256" key="12">
    <source>
        <dbReference type="SAM" id="MobiDB-lite"/>
    </source>
</evidence>
<evidence type="ECO:0000256" key="6">
    <source>
        <dbReference type="ARBA" id="ARBA00022824"/>
    </source>
</evidence>
<evidence type="ECO:0000256" key="11">
    <source>
        <dbReference type="PROSITE-ProRule" id="PRU00221"/>
    </source>
</evidence>
<evidence type="ECO:0000256" key="4">
    <source>
        <dbReference type="ARBA" id="ARBA00022692"/>
    </source>
</evidence>
<dbReference type="PROSITE" id="PS50082">
    <property type="entry name" value="WD_REPEATS_2"/>
    <property type="match status" value="2"/>
</dbReference>
<evidence type="ECO:0000256" key="8">
    <source>
        <dbReference type="ARBA" id="ARBA00022927"/>
    </source>
</evidence>
<dbReference type="InterPro" id="IPR001680">
    <property type="entry name" value="WD40_rpt"/>
</dbReference>
<evidence type="ECO:0000256" key="1">
    <source>
        <dbReference type="ARBA" id="ARBA00004389"/>
    </source>
</evidence>
<keyword evidence="9 13" id="KW-1133">Transmembrane helix</keyword>
<feature type="compositionally biased region" description="Basic and acidic residues" evidence="12">
    <location>
        <begin position="107"/>
        <end position="128"/>
    </location>
</feature>
<keyword evidence="4 13" id="KW-0812">Transmembrane</keyword>
<dbReference type="SMART" id="SM00320">
    <property type="entry name" value="WD40"/>
    <property type="match status" value="4"/>
</dbReference>
<comment type="caution">
    <text evidence="14">The sequence shown here is derived from an EMBL/GenBank/DDBJ whole genome shotgun (WGS) entry which is preliminary data.</text>
</comment>
<feature type="compositionally biased region" description="Polar residues" evidence="12">
    <location>
        <begin position="136"/>
        <end position="146"/>
    </location>
</feature>
<evidence type="ECO:0000256" key="3">
    <source>
        <dbReference type="ARBA" id="ARBA00022574"/>
    </source>
</evidence>
<dbReference type="InterPro" id="IPR036322">
    <property type="entry name" value="WD40_repeat_dom_sf"/>
</dbReference>
<proteinExistence type="predicted"/>
<dbReference type="AlphaFoldDB" id="A0AAV7X9I1"/>
<keyword evidence="15" id="KW-1185">Reference proteome</keyword>
<keyword evidence="3 11" id="KW-0853">WD repeat</keyword>
<evidence type="ECO:0000256" key="2">
    <source>
        <dbReference type="ARBA" id="ARBA00022448"/>
    </source>
</evidence>
<keyword evidence="2" id="KW-0813">Transport</keyword>
<evidence type="ECO:0000313" key="15">
    <source>
        <dbReference type="Proteomes" id="UP001075354"/>
    </source>
</evidence>
<evidence type="ECO:0008006" key="16">
    <source>
        <dbReference type="Google" id="ProtNLM"/>
    </source>
</evidence>
<dbReference type="EMBL" id="JAPTSV010000013">
    <property type="protein sequence ID" value="KAJ1521047.1"/>
    <property type="molecule type" value="Genomic_DNA"/>
</dbReference>
<organism evidence="14 15">
    <name type="scientific">Megalurothrips usitatus</name>
    <name type="common">bean blossom thrips</name>
    <dbReference type="NCBI Taxonomy" id="439358"/>
    <lineage>
        <taxon>Eukaryota</taxon>
        <taxon>Metazoa</taxon>
        <taxon>Ecdysozoa</taxon>
        <taxon>Arthropoda</taxon>
        <taxon>Hexapoda</taxon>
        <taxon>Insecta</taxon>
        <taxon>Pterygota</taxon>
        <taxon>Neoptera</taxon>
        <taxon>Paraneoptera</taxon>
        <taxon>Thysanoptera</taxon>
        <taxon>Terebrantia</taxon>
        <taxon>Thripoidea</taxon>
        <taxon>Thripidae</taxon>
        <taxon>Megalurothrips</taxon>
    </lineage>
</organism>
<evidence type="ECO:0000256" key="7">
    <source>
        <dbReference type="ARBA" id="ARBA00022892"/>
    </source>
</evidence>
<dbReference type="GO" id="GO:0003400">
    <property type="term" value="P:regulation of COPII vesicle coating"/>
    <property type="evidence" value="ECO:0007669"/>
    <property type="project" value="TreeGrafter"/>
</dbReference>
<keyword evidence="8" id="KW-0653">Protein transport</keyword>
<feature type="repeat" description="WD" evidence="11">
    <location>
        <begin position="191"/>
        <end position="222"/>
    </location>
</feature>
<dbReference type="InterPro" id="IPR015943">
    <property type="entry name" value="WD40/YVTN_repeat-like_dom_sf"/>
</dbReference>
<dbReference type="Pfam" id="PF00400">
    <property type="entry name" value="WD40"/>
    <property type="match status" value="2"/>
</dbReference>
<reference evidence="14" key="1">
    <citation type="submission" date="2022-12" db="EMBL/GenBank/DDBJ databases">
        <title>Chromosome-level genome assembly of the bean flower thrips Megalurothrips usitatus.</title>
        <authorList>
            <person name="Ma L."/>
            <person name="Liu Q."/>
            <person name="Li H."/>
            <person name="Cai W."/>
        </authorList>
    </citation>
    <scope>NUCLEOTIDE SEQUENCE</scope>
    <source>
        <strain evidence="14">Cailab_2022a</strain>
    </source>
</reference>
<dbReference type="PANTHER" id="PTHR23284">
    <property type="entry name" value="PROLACTIN REGULATORY ELEMENT BINDING PROTEIN"/>
    <property type="match status" value="1"/>
</dbReference>
<keyword evidence="6" id="KW-0256">Endoplasmic reticulum</keyword>
<keyword evidence="5" id="KW-0677">Repeat</keyword>
<dbReference type="InterPro" id="IPR045260">
    <property type="entry name" value="Sec12-like"/>
</dbReference>
<dbReference type="PANTHER" id="PTHR23284:SF0">
    <property type="entry name" value="PROLACTIN REGULATORY ELEMENT-BINDING PROTEIN"/>
    <property type="match status" value="1"/>
</dbReference>
<feature type="region of interest" description="Disordered" evidence="12">
    <location>
        <begin position="107"/>
        <end position="163"/>
    </location>
</feature>
<comment type="subcellular location">
    <subcellularLocation>
        <location evidence="1">Endoplasmic reticulum membrane</location>
        <topology evidence="1">Single-pass membrane protein</topology>
    </subcellularLocation>
</comment>
<dbReference type="GO" id="GO:0005085">
    <property type="term" value="F:guanyl-nucleotide exchange factor activity"/>
    <property type="evidence" value="ECO:0007669"/>
    <property type="project" value="InterPro"/>
</dbReference>
<evidence type="ECO:0000256" key="5">
    <source>
        <dbReference type="ARBA" id="ARBA00022737"/>
    </source>
</evidence>
<feature type="transmembrane region" description="Helical" evidence="13">
    <location>
        <begin position="420"/>
        <end position="442"/>
    </location>
</feature>
<feature type="repeat" description="WD" evidence="11">
    <location>
        <begin position="223"/>
        <end position="264"/>
    </location>
</feature>
<evidence type="ECO:0000313" key="14">
    <source>
        <dbReference type="EMBL" id="KAJ1521047.1"/>
    </source>
</evidence>
<name>A0AAV7X9I1_9NEOP</name>
<dbReference type="GO" id="GO:0015031">
    <property type="term" value="P:protein transport"/>
    <property type="evidence" value="ECO:0007669"/>
    <property type="project" value="UniProtKB-KW"/>
</dbReference>
<evidence type="ECO:0000256" key="10">
    <source>
        <dbReference type="ARBA" id="ARBA00023136"/>
    </source>
</evidence>
<dbReference type="GO" id="GO:0005789">
    <property type="term" value="C:endoplasmic reticulum membrane"/>
    <property type="evidence" value="ECO:0007669"/>
    <property type="project" value="UniProtKB-SubCell"/>
</dbReference>
<dbReference type="GO" id="GO:0006888">
    <property type="term" value="P:endoplasmic reticulum to Golgi vesicle-mediated transport"/>
    <property type="evidence" value="ECO:0007669"/>
    <property type="project" value="TreeGrafter"/>
</dbReference>